<accession>A0AAU7J2A9</accession>
<keyword evidence="10" id="KW-1185">Reference proteome</keyword>
<dbReference type="InterPro" id="IPR015422">
    <property type="entry name" value="PyrdxlP-dep_Trfase_small"/>
</dbReference>
<dbReference type="NCBIfam" id="NF006719">
    <property type="entry name" value="PRK09257.1"/>
    <property type="match status" value="1"/>
</dbReference>
<dbReference type="FunFam" id="3.40.640.10:FF:000015">
    <property type="entry name" value="Aspartate aminotransferase"/>
    <property type="match status" value="1"/>
</dbReference>
<dbReference type="RefSeq" id="WP_047653102.1">
    <property type="nucleotide sequence ID" value="NZ_CP126604.1"/>
</dbReference>
<dbReference type="Gene3D" id="3.40.640.10">
    <property type="entry name" value="Type I PLP-dependent aspartate aminotransferase-like (Major domain)"/>
    <property type="match status" value="1"/>
</dbReference>
<dbReference type="SUPFAM" id="SSF53383">
    <property type="entry name" value="PLP-dependent transferases"/>
    <property type="match status" value="1"/>
</dbReference>
<dbReference type="PANTHER" id="PTHR11879">
    <property type="entry name" value="ASPARTATE AMINOTRANSFERASE"/>
    <property type="match status" value="1"/>
</dbReference>
<proteinExistence type="inferred from homology"/>
<dbReference type="GO" id="GO:0004838">
    <property type="term" value="F:L-tyrosine-2-oxoglutarate transaminase activity"/>
    <property type="evidence" value="ECO:0007669"/>
    <property type="project" value="TreeGrafter"/>
</dbReference>
<dbReference type="InterPro" id="IPR004838">
    <property type="entry name" value="NHTrfase_class1_PyrdxlP-BS"/>
</dbReference>
<reference evidence="9" key="1">
    <citation type="submission" date="2023-05" db="EMBL/GenBank/DDBJ databases">
        <title>Complete genome sequence data from fresh produce 2nd batch.</title>
        <authorList>
            <person name="Stein M."/>
            <person name="Cho G.-S."/>
            <person name="Brinks E."/>
            <person name="Franz C.M.A.P."/>
        </authorList>
    </citation>
    <scope>NUCLEOTIDE SEQUENCE [LARGE SCALE GENOMIC DNA]</scope>
    <source>
        <strain evidence="9">E1</strain>
    </source>
</reference>
<dbReference type="EC" id="2.6.1.-" evidence="7"/>
<dbReference type="GO" id="GO:0033585">
    <property type="term" value="P:L-phenylalanine biosynthetic process from chorismate via phenylpyruvate"/>
    <property type="evidence" value="ECO:0007669"/>
    <property type="project" value="TreeGrafter"/>
</dbReference>
<dbReference type="EMBL" id="CP126604">
    <property type="protein sequence ID" value="XBN40110.1"/>
    <property type="molecule type" value="Genomic_DNA"/>
</dbReference>
<dbReference type="GO" id="GO:0030170">
    <property type="term" value="F:pyridoxal phosphate binding"/>
    <property type="evidence" value="ECO:0007669"/>
    <property type="project" value="InterPro"/>
</dbReference>
<evidence type="ECO:0000256" key="4">
    <source>
        <dbReference type="ARBA" id="ARBA00022576"/>
    </source>
</evidence>
<evidence type="ECO:0000259" key="8">
    <source>
        <dbReference type="Pfam" id="PF00155"/>
    </source>
</evidence>
<dbReference type="KEGG" id="edy:F0320_01425"/>
<keyword evidence="4 7" id="KW-0032">Aminotransferase</keyword>
<evidence type="ECO:0000256" key="6">
    <source>
        <dbReference type="ARBA" id="ARBA00022898"/>
    </source>
</evidence>
<keyword evidence="6" id="KW-0663">Pyridoxal phosphate</keyword>
<dbReference type="FunFam" id="3.90.1150.10:FF:000001">
    <property type="entry name" value="Aspartate aminotransferase"/>
    <property type="match status" value="1"/>
</dbReference>
<evidence type="ECO:0000256" key="7">
    <source>
        <dbReference type="RuleBase" id="RU000481"/>
    </source>
</evidence>
<dbReference type="InterPro" id="IPR015421">
    <property type="entry name" value="PyrdxlP-dep_Trfase_major"/>
</dbReference>
<dbReference type="Proteomes" id="UP000323234">
    <property type="component" value="Chromosome"/>
</dbReference>
<dbReference type="InterPro" id="IPR000796">
    <property type="entry name" value="Asp_trans"/>
</dbReference>
<comment type="similarity">
    <text evidence="2 7">Belongs to the class-I pyridoxal-phosphate-dependent aminotransferase family.</text>
</comment>
<evidence type="ECO:0000313" key="9">
    <source>
        <dbReference type="EMBL" id="XBN40110.1"/>
    </source>
</evidence>
<dbReference type="Pfam" id="PF00155">
    <property type="entry name" value="Aminotran_1_2"/>
    <property type="match status" value="1"/>
</dbReference>
<dbReference type="Gene3D" id="3.90.1150.10">
    <property type="entry name" value="Aspartate Aminotransferase, domain 1"/>
    <property type="match status" value="1"/>
</dbReference>
<protein>
    <recommendedName>
        <fullName evidence="7">Aminotransferase</fullName>
        <ecNumber evidence="7">2.6.1.-</ecNumber>
    </recommendedName>
</protein>
<dbReference type="GO" id="GO:0042802">
    <property type="term" value="F:identical protein binding"/>
    <property type="evidence" value="ECO:0007669"/>
    <property type="project" value="TreeGrafter"/>
</dbReference>
<evidence type="ECO:0000256" key="1">
    <source>
        <dbReference type="ARBA" id="ARBA00001933"/>
    </source>
</evidence>
<feature type="domain" description="Aminotransferase class I/classII large" evidence="8">
    <location>
        <begin position="27"/>
        <end position="393"/>
    </location>
</feature>
<name>A0AAU7J2A9_9ENTR</name>
<evidence type="ECO:0000256" key="3">
    <source>
        <dbReference type="ARBA" id="ARBA00011738"/>
    </source>
</evidence>
<evidence type="ECO:0000313" key="10">
    <source>
        <dbReference type="Proteomes" id="UP000323234"/>
    </source>
</evidence>
<evidence type="ECO:0000256" key="5">
    <source>
        <dbReference type="ARBA" id="ARBA00022679"/>
    </source>
</evidence>
<dbReference type="InterPro" id="IPR015424">
    <property type="entry name" value="PyrdxlP-dep_Trfase"/>
</dbReference>
<dbReference type="GO" id="GO:0005829">
    <property type="term" value="C:cytosol"/>
    <property type="evidence" value="ECO:0007669"/>
    <property type="project" value="TreeGrafter"/>
</dbReference>
<evidence type="ECO:0000256" key="2">
    <source>
        <dbReference type="ARBA" id="ARBA00007441"/>
    </source>
</evidence>
<dbReference type="PRINTS" id="PR00799">
    <property type="entry name" value="TRANSAMINASE"/>
</dbReference>
<dbReference type="InterPro" id="IPR004839">
    <property type="entry name" value="Aminotransferase_I/II_large"/>
</dbReference>
<dbReference type="AlphaFoldDB" id="A0AAU7J2A9"/>
<comment type="subunit">
    <text evidence="3">Homodimer.</text>
</comment>
<keyword evidence="5 7" id="KW-0808">Transferase</keyword>
<gene>
    <name evidence="9" type="primary">tyrB</name>
    <name evidence="9" type="ORF">F0320_01425</name>
</gene>
<dbReference type="PANTHER" id="PTHR11879:SF37">
    <property type="entry name" value="AROMATIC-AMINO-ACID AMINOTRANSFERASE"/>
    <property type="match status" value="1"/>
</dbReference>
<organism evidence="9 10">
    <name type="scientific">Enterobacter dykesii</name>
    <dbReference type="NCBI Taxonomy" id="2797506"/>
    <lineage>
        <taxon>Bacteria</taxon>
        <taxon>Pseudomonadati</taxon>
        <taxon>Pseudomonadota</taxon>
        <taxon>Gammaproteobacteria</taxon>
        <taxon>Enterobacterales</taxon>
        <taxon>Enterobacteriaceae</taxon>
        <taxon>Enterobacter</taxon>
    </lineage>
</organism>
<comment type="cofactor">
    <cofactor evidence="1 7">
        <name>pyridoxal 5'-phosphate</name>
        <dbReference type="ChEBI" id="CHEBI:597326"/>
    </cofactor>
</comment>
<sequence length="397" mass="43174">MFQKVDAYAGDPILSLMERFKEDPRSDKVNLSIGLYYNEDGIIPQLKAVAEAETRLNAVPHGASLYLPMEGLNAYRNTIAPLLFGADHAVLAQKRVATIQTLGGSGALKVGADFLKKYFPDSGVWVSDPTWENHVAIFEGAGFNVATYPWFDSETNGVRVEALLEKLNTLPARSIVLLHPCCHNPTGADLTNAQWDAVIEVLKARDLIPFLDIAYQGFGAGMEEDAYAIRAVASAGLPALVSNSFSKIFSLYGERVGGLSVVCEDAEAAGRVLGQLKATVRRIYSSPPNFGAQVVATVLGDEQLKASWLAEVEAMRKRILSMRQELVNVLKEAVPGHNFDYLLKQRGMFSYTGLSAAQVDRLREEFGVYLIASGRMCVAGLNASNVHRVAQAFAAVM</sequence>
<dbReference type="PROSITE" id="PS00105">
    <property type="entry name" value="AA_TRANSFER_CLASS_1"/>
    <property type="match status" value="1"/>
</dbReference>
<dbReference type="CDD" id="cd00609">
    <property type="entry name" value="AAT_like"/>
    <property type="match status" value="1"/>
</dbReference>